<sequence length="71" mass="7597">MTASPTLFDPTRCPLCGRPNRCVLAAGGEIHDCWCLQTPIAPAALARLPEEERDRRCLCPACAVGAQVESS</sequence>
<dbReference type="InterPro" id="IPR032720">
    <property type="entry name" value="Cys_rich_CWC"/>
</dbReference>
<gene>
    <name evidence="1" type="ORF">APT59_04950</name>
</gene>
<dbReference type="KEGG" id="por:APT59_04950"/>
<organism evidence="1 2">
    <name type="scientific">Pseudomonas oryzihabitans</name>
    <dbReference type="NCBI Taxonomy" id="47885"/>
    <lineage>
        <taxon>Bacteria</taxon>
        <taxon>Pseudomonadati</taxon>
        <taxon>Pseudomonadota</taxon>
        <taxon>Gammaproteobacteria</taxon>
        <taxon>Pseudomonadales</taxon>
        <taxon>Pseudomonadaceae</taxon>
        <taxon>Pseudomonas</taxon>
    </lineage>
</organism>
<protein>
    <recommendedName>
        <fullName evidence="3">DNA or RNA helicase of superfamily II</fullName>
    </recommendedName>
</protein>
<dbReference type="AlphaFoldDB" id="A0A0U4NZE4"/>
<name>A0A0U4NZE4_9PSED</name>
<evidence type="ECO:0008006" key="3">
    <source>
        <dbReference type="Google" id="ProtNLM"/>
    </source>
</evidence>
<dbReference type="Pfam" id="PF14375">
    <property type="entry name" value="Cys_rich_CWC"/>
    <property type="match status" value="1"/>
</dbReference>
<accession>A0A0U4NZE4</accession>
<dbReference type="EMBL" id="CP013987">
    <property type="protein sequence ID" value="ALZ83582.1"/>
    <property type="molecule type" value="Genomic_DNA"/>
</dbReference>
<reference evidence="1 2" key="1">
    <citation type="submission" date="2016-01" db="EMBL/GenBank/DDBJ databases">
        <title>Annotation of Pseudomonas oryzihabitans USDA-ARS-USMARC-56511.</title>
        <authorList>
            <person name="Harhay G.P."/>
            <person name="Harhay D.M."/>
            <person name="Smith T.P.L."/>
            <person name="Bono J.L."/>
            <person name="Heaton M.P."/>
            <person name="Clawson M.L."/>
            <person name="Chitko-Mckown C.G."/>
            <person name="Capik S.F."/>
            <person name="DeDonder K.D."/>
            <person name="Apley M.D."/>
            <person name="Lubbers B.V."/>
            <person name="White B.J."/>
            <person name="Larson R.L."/>
        </authorList>
    </citation>
    <scope>NUCLEOTIDE SEQUENCE [LARGE SCALE GENOMIC DNA]</scope>
    <source>
        <strain evidence="1 2">USDA-ARS-USMARC-56511</strain>
    </source>
</reference>
<dbReference type="Proteomes" id="UP000064137">
    <property type="component" value="Chromosome"/>
</dbReference>
<evidence type="ECO:0000313" key="1">
    <source>
        <dbReference type="EMBL" id="ALZ83582.1"/>
    </source>
</evidence>
<evidence type="ECO:0000313" key="2">
    <source>
        <dbReference type="Proteomes" id="UP000064137"/>
    </source>
</evidence>
<dbReference type="RefSeq" id="WP_059313834.1">
    <property type="nucleotide sequence ID" value="NZ_CP013987.1"/>
</dbReference>
<proteinExistence type="predicted"/>
<dbReference type="OrthoDB" id="8912324at2"/>